<name>F7NFL3_9FIRM</name>
<proteinExistence type="predicted"/>
<dbReference type="InterPro" id="IPR050696">
    <property type="entry name" value="FtsA/MreB"/>
</dbReference>
<dbReference type="EMBL" id="AFGF01000029">
    <property type="protein sequence ID" value="EGO65176.1"/>
    <property type="molecule type" value="Genomic_DNA"/>
</dbReference>
<organism evidence="2 3">
    <name type="scientific">Acetonema longum DSM 6540</name>
    <dbReference type="NCBI Taxonomy" id="1009370"/>
    <lineage>
        <taxon>Bacteria</taxon>
        <taxon>Bacillati</taxon>
        <taxon>Bacillota</taxon>
        <taxon>Negativicutes</taxon>
        <taxon>Acetonemataceae</taxon>
        <taxon>Acetonema</taxon>
    </lineage>
</organism>
<dbReference type="eggNOG" id="COG0849">
    <property type="taxonomic scope" value="Bacteria"/>
</dbReference>
<dbReference type="CDD" id="cd24004">
    <property type="entry name" value="ASKHA_NBD_PilM-like"/>
    <property type="match status" value="1"/>
</dbReference>
<dbReference type="Pfam" id="PF14450">
    <property type="entry name" value="FtsA"/>
    <property type="match status" value="1"/>
</dbReference>
<accession>F7NFL3</accession>
<dbReference type="InterPro" id="IPR043129">
    <property type="entry name" value="ATPase_NBD"/>
</dbReference>
<dbReference type="SMART" id="SM00842">
    <property type="entry name" value="FtsA"/>
    <property type="match status" value="1"/>
</dbReference>
<keyword evidence="3" id="KW-1185">Reference proteome</keyword>
<evidence type="ECO:0000259" key="1">
    <source>
        <dbReference type="SMART" id="SM00842"/>
    </source>
</evidence>
<evidence type="ECO:0000313" key="3">
    <source>
        <dbReference type="Proteomes" id="UP000003240"/>
    </source>
</evidence>
<dbReference type="GO" id="GO:0051301">
    <property type="term" value="P:cell division"/>
    <property type="evidence" value="ECO:0007669"/>
    <property type="project" value="InterPro"/>
</dbReference>
<gene>
    <name evidence="2" type="ORF">ALO_04211</name>
</gene>
<dbReference type="OrthoDB" id="9768127at2"/>
<evidence type="ECO:0000313" key="2">
    <source>
        <dbReference type="EMBL" id="EGO65176.1"/>
    </source>
</evidence>
<comment type="caution">
    <text evidence="2">The sequence shown here is derived from an EMBL/GenBank/DDBJ whole genome shotgun (WGS) entry which is preliminary data.</text>
</comment>
<sequence length="708" mass="75246">MNNQLRFALDIGTRSVVGLVGEQTATGIEIIAYARREHHTRAMVDGQIHDVQQVAQVIGDIKAELEKICGPLKQVGVAAAGRSLYTMRSTAQIDAVSRGLLTQVDERNLELAAVQAAQQQLATSNSVEDPTSYYCVGYSTMGYYLDGTRLTSLAGQRGKTAAIELITTFLPRQVIDSMQSSLQNAGLEMSTLTLEPIAAINVLIPPTMRHLNLALVDIGAGTSDVAITHGGSVVAYGMAPSAGDEITEAISNHYLLDFNVAETVKRQLMGKPKTIAFHDILGATRQVSSEEIVTAIAANIAELARIIAAQIMALNTAAPQAVILVGGGALTPMLPEAVADVLGLPVDRVGIRRLETVDGIAGIPPELSAPDGVTPLGILKLSGSNILNFVNVIVNDQPLKLFNLGNLTVADAMLAAGIDVRTLHGRAGLGFAVTVNGITQFLPGTLGQPGQIELNGLPAEFSTILQEGDSLKVAGGADGKSPSVRLDEIVDIPKAFSVSINQCAHTIYPILTVNGQPVVPEQLIQDRSDVTCRLPKTLAEVLTAAGVSLNPLTYRYMMNGYEREFLLRPEYQVDRLPANELTPVKPDAEISVIPPAAPMLLHVLGIDAATEETVSVSFNDSPCLLPVRRYSLNLDGHPAQLFDLAPDGSRIDYTVFEAPPTVSDVLAAADFHTQSLPPCSLTTLLLNGQPTEFTAIVKNGDKVDLIIR</sequence>
<dbReference type="STRING" id="1009370.ALO_04211"/>
<protein>
    <recommendedName>
        <fullName evidence="1">SHS2 domain-containing protein</fullName>
    </recommendedName>
</protein>
<dbReference type="PANTHER" id="PTHR32432">
    <property type="entry name" value="CELL DIVISION PROTEIN FTSA-RELATED"/>
    <property type="match status" value="1"/>
</dbReference>
<dbReference type="SUPFAM" id="SSF53067">
    <property type="entry name" value="Actin-like ATPase domain"/>
    <property type="match status" value="2"/>
</dbReference>
<reference evidence="2 3" key="1">
    <citation type="journal article" date="2011" name="EMBO J.">
        <title>Structural diversity of bacterial flagellar motors.</title>
        <authorList>
            <person name="Chen S."/>
            <person name="Beeby M."/>
            <person name="Murphy G.E."/>
            <person name="Leadbetter J.R."/>
            <person name="Hendrixson D.R."/>
            <person name="Briegel A."/>
            <person name="Li Z."/>
            <person name="Shi J."/>
            <person name="Tocheva E.I."/>
            <person name="Muller A."/>
            <person name="Dobro M.J."/>
            <person name="Jensen G.J."/>
        </authorList>
    </citation>
    <scope>NUCLEOTIDE SEQUENCE [LARGE SCALE GENOMIC DNA]</scope>
    <source>
        <strain evidence="2 3">DSM 6540</strain>
    </source>
</reference>
<dbReference type="Gene3D" id="3.30.420.40">
    <property type="match status" value="2"/>
</dbReference>
<dbReference type="InterPro" id="IPR003494">
    <property type="entry name" value="SHS2_FtsA"/>
</dbReference>
<dbReference type="Proteomes" id="UP000003240">
    <property type="component" value="Unassembled WGS sequence"/>
</dbReference>
<dbReference type="AlphaFoldDB" id="F7NFL3"/>
<dbReference type="PANTHER" id="PTHR32432:SF3">
    <property type="entry name" value="ETHANOLAMINE UTILIZATION PROTEIN EUTJ"/>
    <property type="match status" value="1"/>
</dbReference>
<dbReference type="RefSeq" id="WP_004093212.1">
    <property type="nucleotide sequence ID" value="NZ_AFGF01000029.1"/>
</dbReference>
<feature type="domain" description="SHS2" evidence="1">
    <location>
        <begin position="6"/>
        <end position="203"/>
    </location>
</feature>